<gene>
    <name evidence="1" type="ORF">ROI90_21110</name>
</gene>
<reference evidence="1 2" key="1">
    <citation type="submission" date="2023-10" db="EMBL/GenBank/DDBJ databases">
        <title>Hymenobacter endophyticus sp. nov., an isolate from the leaf tissues of wheat.</title>
        <authorList>
            <person name="Dai Y."/>
        </authorList>
    </citation>
    <scope>NUCLEOTIDE SEQUENCE [LARGE SCALE GENOMIC DNA]</scope>
    <source>
        <strain evidence="1 2">ZK17L-C2</strain>
    </source>
</reference>
<accession>A0ABU3TND9</accession>
<organism evidence="1 2">
    <name type="scientific">Hymenobacter endophyticus</name>
    <dbReference type="NCBI Taxonomy" id="3076335"/>
    <lineage>
        <taxon>Bacteria</taxon>
        <taxon>Pseudomonadati</taxon>
        <taxon>Bacteroidota</taxon>
        <taxon>Cytophagia</taxon>
        <taxon>Cytophagales</taxon>
        <taxon>Hymenobacteraceae</taxon>
        <taxon>Hymenobacter</taxon>
    </lineage>
</organism>
<dbReference type="RefSeq" id="WP_316000267.1">
    <property type="nucleotide sequence ID" value="NZ_JAWDJT010000041.1"/>
</dbReference>
<dbReference type="EMBL" id="JAWDJT010000041">
    <property type="protein sequence ID" value="MDU0372916.1"/>
    <property type="molecule type" value="Genomic_DNA"/>
</dbReference>
<evidence type="ECO:0000313" key="1">
    <source>
        <dbReference type="EMBL" id="MDU0372916.1"/>
    </source>
</evidence>
<proteinExistence type="predicted"/>
<sequence>MPDDLTLSGKQVKIGDKIPLHCERCKKSTEHAVLYIDQRDETQSDESGQWLLEHTLTRGFTECVVCSWPKVRIHVFTLPTEQESYRSIPREPERPVPAWAKRLPTDVQQLLLEVYGAFTDKRYWLVVMGCRTLVDMFALERI</sequence>
<protein>
    <recommendedName>
        <fullName evidence="3">FHA domain-containing protein</fullName>
    </recommendedName>
</protein>
<evidence type="ECO:0000313" key="2">
    <source>
        <dbReference type="Proteomes" id="UP001250698"/>
    </source>
</evidence>
<dbReference type="Proteomes" id="UP001250698">
    <property type="component" value="Unassembled WGS sequence"/>
</dbReference>
<comment type="caution">
    <text evidence="1">The sequence shown here is derived from an EMBL/GenBank/DDBJ whole genome shotgun (WGS) entry which is preliminary data.</text>
</comment>
<feature type="non-terminal residue" evidence="1">
    <location>
        <position position="142"/>
    </location>
</feature>
<keyword evidence="2" id="KW-1185">Reference proteome</keyword>
<name>A0ABU3TND9_9BACT</name>
<evidence type="ECO:0008006" key="3">
    <source>
        <dbReference type="Google" id="ProtNLM"/>
    </source>
</evidence>